<organism evidence="1 2">
    <name type="scientific">Pseudoflavonifractor capillosus ATCC 29799</name>
    <dbReference type="NCBI Taxonomy" id="411467"/>
    <lineage>
        <taxon>Bacteria</taxon>
        <taxon>Bacillati</taxon>
        <taxon>Bacillota</taxon>
        <taxon>Clostridia</taxon>
        <taxon>Eubacteriales</taxon>
        <taxon>Oscillospiraceae</taxon>
        <taxon>Pseudoflavonifractor</taxon>
    </lineage>
</organism>
<keyword evidence="2" id="KW-1185">Reference proteome</keyword>
<proteinExistence type="predicted"/>
<sequence>MGKIHKKTFECLLKAVKYFTIYRSFFIEHSRFFYRLLNLHALK</sequence>
<dbReference type="STRING" id="411467.BACCAP_00916"/>
<evidence type="ECO:0000313" key="2">
    <source>
        <dbReference type="Proteomes" id="UP000003639"/>
    </source>
</evidence>
<reference evidence="1 2" key="1">
    <citation type="submission" date="2007-04" db="EMBL/GenBank/DDBJ databases">
        <authorList>
            <person name="Fulton L."/>
            <person name="Clifton S."/>
            <person name="Fulton B."/>
            <person name="Xu J."/>
            <person name="Minx P."/>
            <person name="Pepin K.H."/>
            <person name="Johnson M."/>
            <person name="Thiruvilangam P."/>
            <person name="Bhonagiri V."/>
            <person name="Nash W.E."/>
            <person name="Mardis E.R."/>
            <person name="Wilson R.K."/>
        </authorList>
    </citation>
    <scope>NUCLEOTIDE SEQUENCE [LARGE SCALE GENOMIC DNA]</scope>
    <source>
        <strain evidence="1 2">ATCC 29799</strain>
    </source>
</reference>
<accession>A6NRT8</accession>
<gene>
    <name evidence="1" type="ORF">BACCAP_00916</name>
</gene>
<dbReference type="Proteomes" id="UP000003639">
    <property type="component" value="Unassembled WGS sequence"/>
</dbReference>
<reference evidence="1 2" key="2">
    <citation type="submission" date="2007-06" db="EMBL/GenBank/DDBJ databases">
        <title>Draft genome sequence of Pseudoflavonifractor capillosus ATCC 29799.</title>
        <authorList>
            <person name="Sudarsanam P."/>
            <person name="Ley R."/>
            <person name="Guruge J."/>
            <person name="Turnbaugh P.J."/>
            <person name="Mahowald M."/>
            <person name="Liep D."/>
            <person name="Gordon J."/>
        </authorList>
    </citation>
    <scope>NUCLEOTIDE SEQUENCE [LARGE SCALE GENOMIC DNA]</scope>
    <source>
        <strain evidence="1 2">ATCC 29799</strain>
    </source>
</reference>
<name>A6NRT8_9FIRM</name>
<comment type="caution">
    <text evidence="1">The sequence shown here is derived from an EMBL/GenBank/DDBJ whole genome shotgun (WGS) entry which is preliminary data.</text>
</comment>
<dbReference type="AlphaFoldDB" id="A6NRT8"/>
<evidence type="ECO:0000313" key="1">
    <source>
        <dbReference type="EMBL" id="EDN01348.1"/>
    </source>
</evidence>
<protein>
    <submittedName>
        <fullName evidence="1">Uncharacterized protein</fullName>
    </submittedName>
</protein>
<dbReference type="EMBL" id="AAXG02000006">
    <property type="protein sequence ID" value="EDN01348.1"/>
    <property type="molecule type" value="Genomic_DNA"/>
</dbReference>